<evidence type="ECO:0000259" key="7">
    <source>
        <dbReference type="Pfam" id="PF00535"/>
    </source>
</evidence>
<proteinExistence type="predicted"/>
<evidence type="ECO:0000256" key="3">
    <source>
        <dbReference type="ARBA" id="ARBA00022692"/>
    </source>
</evidence>
<dbReference type="InterPro" id="IPR001173">
    <property type="entry name" value="Glyco_trans_2-like"/>
</dbReference>
<comment type="caution">
    <text evidence="9">The sequence shown here is derived from an EMBL/GenBank/DDBJ whole genome shotgun (WGS) entry which is preliminary data.</text>
</comment>
<gene>
    <name evidence="9" type="ORF">FHS87_004171</name>
</gene>
<evidence type="ECO:0000256" key="1">
    <source>
        <dbReference type="ARBA" id="ARBA00004141"/>
    </source>
</evidence>
<dbReference type="PANTHER" id="PTHR48090:SF6">
    <property type="entry name" value="SLR5056 PROTEIN"/>
    <property type="match status" value="1"/>
</dbReference>
<dbReference type="Pfam" id="PF00535">
    <property type="entry name" value="Glycos_transf_2"/>
    <property type="match status" value="1"/>
</dbReference>
<evidence type="ECO:0000313" key="9">
    <source>
        <dbReference type="EMBL" id="MBB5696103.1"/>
    </source>
</evidence>
<keyword evidence="9" id="KW-0328">Glycosyltransferase</keyword>
<dbReference type="GO" id="GO:0000271">
    <property type="term" value="P:polysaccharide biosynthetic process"/>
    <property type="evidence" value="ECO:0007669"/>
    <property type="project" value="InterPro"/>
</dbReference>
<reference evidence="9 10" key="1">
    <citation type="submission" date="2020-08" db="EMBL/GenBank/DDBJ databases">
        <title>Genomic Encyclopedia of Type Strains, Phase IV (KMG-IV): sequencing the most valuable type-strain genomes for metagenomic binning, comparative biology and taxonomic classification.</title>
        <authorList>
            <person name="Goeker M."/>
        </authorList>
    </citation>
    <scope>NUCLEOTIDE SEQUENCE [LARGE SCALE GENOMIC DNA]</scope>
    <source>
        <strain evidence="9 10">DSM 25622</strain>
    </source>
</reference>
<dbReference type="Pfam" id="PF04138">
    <property type="entry name" value="GtrA_DPMS_TM"/>
    <property type="match status" value="1"/>
</dbReference>
<dbReference type="AlphaFoldDB" id="A0A840YMA5"/>
<keyword evidence="3 6" id="KW-0812">Transmembrane</keyword>
<dbReference type="EC" id="2.4.1.83" evidence="9"/>
<keyword evidence="5 6" id="KW-0472">Membrane</keyword>
<name>A0A840YMA5_9PROT</name>
<evidence type="ECO:0000313" key="10">
    <source>
        <dbReference type="Proteomes" id="UP000580654"/>
    </source>
</evidence>
<evidence type="ECO:0000256" key="5">
    <source>
        <dbReference type="ARBA" id="ARBA00023136"/>
    </source>
</evidence>
<feature type="transmembrane region" description="Helical" evidence="6">
    <location>
        <begin position="321"/>
        <end position="342"/>
    </location>
</feature>
<dbReference type="Proteomes" id="UP000580654">
    <property type="component" value="Unassembled WGS sequence"/>
</dbReference>
<dbReference type="RefSeq" id="WP_312862061.1">
    <property type="nucleotide sequence ID" value="NZ_JACIJD010000029.1"/>
</dbReference>
<sequence>MPAATHPADPAARPLPAELTVIIPCFNEAANVAPMVERLEAALRGVAWEAVFVDDNSPDGTAERVREIAARDPRVRALRRVGRRGLASAVTEGALSSSAPLIAVIDGDLQHDETILPAMLEAVRGGAEVAVGSRHAEGGEAATGFSAGRARVSGLGARLSAMLLPTPVGDPMSGFFLMRRELFEAILPRLSNRGFKILVDLLLSAGRPLRVAEVPYRFRPRLAGESKLDATVLLEFLGLLMDKSLGGWLPWRFVAFAGVGAVGILVHLAVLGLLSGIPGIGFAAAQWTATFVAMTVNFLLNNRITYRDLRLRGARLARGLLLFYLGCGIGAAANVGVAGLLLQEGVAGWGLAGAAGALLTVVWNYAISSTLVWRSR</sequence>
<protein>
    <submittedName>
        <fullName evidence="9">Dolichol-phosphate mannosyltransferase</fullName>
        <ecNumber evidence="9">2.4.1.83</ecNumber>
    </submittedName>
</protein>
<feature type="transmembrane region" description="Helical" evidence="6">
    <location>
        <begin position="348"/>
        <end position="367"/>
    </location>
</feature>
<evidence type="ECO:0000256" key="6">
    <source>
        <dbReference type="SAM" id="Phobius"/>
    </source>
</evidence>
<keyword evidence="10" id="KW-1185">Reference proteome</keyword>
<evidence type="ECO:0000256" key="4">
    <source>
        <dbReference type="ARBA" id="ARBA00022989"/>
    </source>
</evidence>
<dbReference type="GO" id="GO:0016020">
    <property type="term" value="C:membrane"/>
    <property type="evidence" value="ECO:0007669"/>
    <property type="project" value="UniProtKB-SubCell"/>
</dbReference>
<accession>A0A840YMA5</accession>
<organism evidence="9 10">
    <name type="scientific">Muricoccus pecuniae</name>
    <dbReference type="NCBI Taxonomy" id="693023"/>
    <lineage>
        <taxon>Bacteria</taxon>
        <taxon>Pseudomonadati</taxon>
        <taxon>Pseudomonadota</taxon>
        <taxon>Alphaproteobacteria</taxon>
        <taxon>Acetobacterales</taxon>
        <taxon>Roseomonadaceae</taxon>
        <taxon>Muricoccus</taxon>
    </lineage>
</organism>
<dbReference type="InterPro" id="IPR050256">
    <property type="entry name" value="Glycosyltransferase_2"/>
</dbReference>
<feature type="domain" description="GtrA/DPMS transmembrane" evidence="8">
    <location>
        <begin position="256"/>
        <end position="373"/>
    </location>
</feature>
<dbReference type="EMBL" id="JACIJD010000029">
    <property type="protein sequence ID" value="MBB5696103.1"/>
    <property type="molecule type" value="Genomic_DNA"/>
</dbReference>
<dbReference type="InterPro" id="IPR029044">
    <property type="entry name" value="Nucleotide-diphossugar_trans"/>
</dbReference>
<dbReference type="InterPro" id="IPR039528">
    <property type="entry name" value="DPM1-like"/>
</dbReference>
<dbReference type="InterPro" id="IPR007267">
    <property type="entry name" value="GtrA_DPMS_TM"/>
</dbReference>
<dbReference type="CDD" id="cd06442">
    <property type="entry name" value="DPM1_like"/>
    <property type="match status" value="1"/>
</dbReference>
<feature type="domain" description="Glycosyltransferase 2-like" evidence="7">
    <location>
        <begin position="20"/>
        <end position="186"/>
    </location>
</feature>
<comment type="subcellular location">
    <subcellularLocation>
        <location evidence="1">Membrane</location>
        <topology evidence="1">Multi-pass membrane protein</topology>
    </subcellularLocation>
</comment>
<keyword evidence="4 6" id="KW-1133">Transmembrane helix</keyword>
<evidence type="ECO:0000259" key="8">
    <source>
        <dbReference type="Pfam" id="PF04138"/>
    </source>
</evidence>
<dbReference type="GO" id="GO:0004582">
    <property type="term" value="F:dolichyl-phosphate beta-D-mannosyltransferase activity"/>
    <property type="evidence" value="ECO:0007669"/>
    <property type="project" value="UniProtKB-EC"/>
</dbReference>
<dbReference type="Gene3D" id="3.90.550.10">
    <property type="entry name" value="Spore Coat Polysaccharide Biosynthesis Protein SpsA, Chain A"/>
    <property type="match status" value="1"/>
</dbReference>
<feature type="transmembrane region" description="Helical" evidence="6">
    <location>
        <begin position="253"/>
        <end position="274"/>
    </location>
</feature>
<dbReference type="PANTHER" id="PTHR48090">
    <property type="entry name" value="UNDECAPRENYL-PHOSPHATE 4-DEOXY-4-FORMAMIDO-L-ARABINOSE TRANSFERASE-RELATED"/>
    <property type="match status" value="1"/>
</dbReference>
<dbReference type="SUPFAM" id="SSF53448">
    <property type="entry name" value="Nucleotide-diphospho-sugar transferases"/>
    <property type="match status" value="1"/>
</dbReference>
<feature type="transmembrane region" description="Helical" evidence="6">
    <location>
        <begin position="280"/>
        <end position="300"/>
    </location>
</feature>
<keyword evidence="2 9" id="KW-0808">Transferase</keyword>
<evidence type="ECO:0000256" key="2">
    <source>
        <dbReference type="ARBA" id="ARBA00022679"/>
    </source>
</evidence>